<sequence length="394" mass="42923">MIRTGRAYRQSLSNRDILLDGTRVDDVTVDPILGPLVDARARLYDLQHEDASRDILTVTRNGETCAIAARLPVSQADWWAKRRAVDLGLDIRGAVHLPSPVEGMGQIWSLHDAAPMLADLAPEFAENVQTQIARALDQDMFVITATPTTTPPAPHVLRETDAGIVIGGECLAPAAAIANRIAIWGDTSFICDLDRPGLAFRCRLDQARSLIDETRLVFDDVLVPWENVLSHRDPDAARLMADSLPRYAGFGFLQRLLRVADLMIGTVLQSGRDMQDDLLGLALWREGIHAHLTAAVALGQKSPAGLMMPNQSLLHAGRALALSRLTGALPADMSDHPELLAFAQGLTGKDAPEIDMDHGAFAAFLRSFDWDSPVAIAERIAQLDTHVERDLALV</sequence>
<organism evidence="6 7">
    <name type="scientific">Paracoccus litorisediminis</name>
    <dbReference type="NCBI Taxonomy" id="2006130"/>
    <lineage>
        <taxon>Bacteria</taxon>
        <taxon>Pseudomonadati</taxon>
        <taxon>Pseudomonadota</taxon>
        <taxon>Alphaproteobacteria</taxon>
        <taxon>Rhodobacterales</taxon>
        <taxon>Paracoccaceae</taxon>
        <taxon>Paracoccus</taxon>
    </lineage>
</organism>
<dbReference type="OrthoDB" id="7233724at2"/>
<dbReference type="Proteomes" id="UP000449846">
    <property type="component" value="Unassembled WGS sequence"/>
</dbReference>
<name>A0A844HHN6_9RHOB</name>
<dbReference type="Pfam" id="PF11794">
    <property type="entry name" value="HpaB_N"/>
    <property type="match status" value="1"/>
</dbReference>
<proteinExistence type="predicted"/>
<dbReference type="Gene3D" id="1.10.3140.10">
    <property type="entry name" value="4-hydroxybutyryl-coa dehydratase, domain 1"/>
    <property type="match status" value="1"/>
</dbReference>
<dbReference type="SUPFAM" id="SSF47203">
    <property type="entry name" value="Acyl-CoA dehydrogenase C-terminal domain-like"/>
    <property type="match status" value="1"/>
</dbReference>
<evidence type="ECO:0000313" key="7">
    <source>
        <dbReference type="Proteomes" id="UP000449846"/>
    </source>
</evidence>
<protein>
    <submittedName>
        <fullName evidence="6">Uncharacterized protein</fullName>
    </submittedName>
</protein>
<keyword evidence="2" id="KW-0274">FAD</keyword>
<keyword evidence="1" id="KW-0285">Flavoprotein</keyword>
<dbReference type="RefSeq" id="WP_155037649.1">
    <property type="nucleotide sequence ID" value="NZ_JBHGCD010000006.1"/>
</dbReference>
<dbReference type="InterPro" id="IPR009100">
    <property type="entry name" value="AcylCoA_DH/oxidase_NM_dom_sf"/>
</dbReference>
<dbReference type="InterPro" id="IPR004925">
    <property type="entry name" value="HpaB/PvcC/4-BUDH"/>
</dbReference>
<keyword evidence="3" id="KW-0560">Oxidoreductase</keyword>
<feature type="domain" description="HpaB/PvcC/4-BUDH N-terminal" evidence="5">
    <location>
        <begin position="4"/>
        <end position="229"/>
    </location>
</feature>
<dbReference type="InterPro" id="IPR024719">
    <property type="entry name" value="HpaB/PvcC/4-BUDH_C"/>
</dbReference>
<evidence type="ECO:0000256" key="2">
    <source>
        <dbReference type="ARBA" id="ARBA00022827"/>
    </source>
</evidence>
<dbReference type="Pfam" id="PF03241">
    <property type="entry name" value="HpaB"/>
    <property type="match status" value="1"/>
</dbReference>
<dbReference type="Gene3D" id="1.20.140.10">
    <property type="entry name" value="Butyryl-CoA Dehydrogenase, subunit A, domain 3"/>
    <property type="match status" value="1"/>
</dbReference>
<dbReference type="SUPFAM" id="SSF56645">
    <property type="entry name" value="Acyl-CoA dehydrogenase NM domain-like"/>
    <property type="match status" value="1"/>
</dbReference>
<dbReference type="InterPro" id="IPR024674">
    <property type="entry name" value="HpaB/PvcC/4-BUDH_N"/>
</dbReference>
<comment type="caution">
    <text evidence="6">The sequence shown here is derived from an EMBL/GenBank/DDBJ whole genome shotgun (WGS) entry which is preliminary data.</text>
</comment>
<dbReference type="PANTHER" id="PTHR36117">
    <property type="entry name" value="4-HYDROXYPHENYLACETATE 3-MONOOXYGENASE-RELATED"/>
    <property type="match status" value="1"/>
</dbReference>
<evidence type="ECO:0000256" key="1">
    <source>
        <dbReference type="ARBA" id="ARBA00022630"/>
    </source>
</evidence>
<evidence type="ECO:0000256" key="3">
    <source>
        <dbReference type="ARBA" id="ARBA00023002"/>
    </source>
</evidence>
<dbReference type="EMBL" id="WMIG01000001">
    <property type="protein sequence ID" value="MTH57705.1"/>
    <property type="molecule type" value="Genomic_DNA"/>
</dbReference>
<reference evidence="6 7" key="1">
    <citation type="submission" date="2019-11" db="EMBL/GenBank/DDBJ databases">
        <authorList>
            <person name="Dong K."/>
        </authorList>
    </citation>
    <scope>NUCLEOTIDE SEQUENCE [LARGE SCALE GENOMIC DNA]</scope>
    <source>
        <strain evidence="6 7">NBRC 112902</strain>
    </source>
</reference>
<keyword evidence="7" id="KW-1185">Reference proteome</keyword>
<gene>
    <name evidence="6" type="ORF">GL300_00600</name>
</gene>
<evidence type="ECO:0000259" key="4">
    <source>
        <dbReference type="Pfam" id="PF03241"/>
    </source>
</evidence>
<dbReference type="PANTHER" id="PTHR36117:SF3">
    <property type="entry name" value="4-HYDROXYPHENYLACETATE 3-MONOOXYGENASE-RELATED"/>
    <property type="match status" value="1"/>
</dbReference>
<dbReference type="AlphaFoldDB" id="A0A844HHN6"/>
<accession>A0A844HHN6</accession>
<dbReference type="InterPro" id="IPR036250">
    <property type="entry name" value="AcylCo_DH-like_C"/>
</dbReference>
<evidence type="ECO:0000259" key="5">
    <source>
        <dbReference type="Pfam" id="PF11794"/>
    </source>
</evidence>
<feature type="domain" description="HpaB/PvcC/4-BUDH C-terminal" evidence="4">
    <location>
        <begin position="270"/>
        <end position="321"/>
    </location>
</feature>
<evidence type="ECO:0000313" key="6">
    <source>
        <dbReference type="EMBL" id="MTH57705.1"/>
    </source>
</evidence>
<dbReference type="GO" id="GO:0016627">
    <property type="term" value="F:oxidoreductase activity, acting on the CH-CH group of donors"/>
    <property type="evidence" value="ECO:0007669"/>
    <property type="project" value="InterPro"/>
</dbReference>